<dbReference type="EMBL" id="JBBNAE010000004">
    <property type="protein sequence ID" value="KAK9130885.1"/>
    <property type="molecule type" value="Genomic_DNA"/>
</dbReference>
<gene>
    <name evidence="2" type="ORF">Sjap_011372</name>
</gene>
<evidence type="ECO:0000313" key="2">
    <source>
        <dbReference type="EMBL" id="KAK9130885.1"/>
    </source>
</evidence>
<comment type="caution">
    <text evidence="2">The sequence shown here is derived from an EMBL/GenBank/DDBJ whole genome shotgun (WGS) entry which is preliminary data.</text>
</comment>
<evidence type="ECO:0000313" key="3">
    <source>
        <dbReference type="Proteomes" id="UP001417504"/>
    </source>
</evidence>
<evidence type="ECO:0000256" key="1">
    <source>
        <dbReference type="SAM" id="MobiDB-lite"/>
    </source>
</evidence>
<dbReference type="AlphaFoldDB" id="A0AAP0P7C6"/>
<sequence>MAQVIASKEFESERKLVSFLQERIKDKFAAIPSLRTEMSAIGKNRQESTRIKGQQQAREEPDYTCSGSDGILDQLEKLKE</sequence>
<feature type="region of interest" description="Disordered" evidence="1">
    <location>
        <begin position="41"/>
        <end position="69"/>
    </location>
</feature>
<dbReference type="Proteomes" id="UP001417504">
    <property type="component" value="Unassembled WGS sequence"/>
</dbReference>
<reference evidence="2 3" key="1">
    <citation type="submission" date="2024-01" db="EMBL/GenBank/DDBJ databases">
        <title>Genome assemblies of Stephania.</title>
        <authorList>
            <person name="Yang L."/>
        </authorList>
    </citation>
    <scope>NUCLEOTIDE SEQUENCE [LARGE SCALE GENOMIC DNA]</scope>
    <source>
        <strain evidence="2">QJT</strain>
        <tissue evidence="2">Leaf</tissue>
    </source>
</reference>
<name>A0AAP0P7C6_9MAGN</name>
<proteinExistence type="predicted"/>
<keyword evidence="3" id="KW-1185">Reference proteome</keyword>
<protein>
    <submittedName>
        <fullName evidence="2">Uncharacterized protein</fullName>
    </submittedName>
</protein>
<organism evidence="2 3">
    <name type="scientific">Stephania japonica</name>
    <dbReference type="NCBI Taxonomy" id="461633"/>
    <lineage>
        <taxon>Eukaryota</taxon>
        <taxon>Viridiplantae</taxon>
        <taxon>Streptophyta</taxon>
        <taxon>Embryophyta</taxon>
        <taxon>Tracheophyta</taxon>
        <taxon>Spermatophyta</taxon>
        <taxon>Magnoliopsida</taxon>
        <taxon>Ranunculales</taxon>
        <taxon>Menispermaceae</taxon>
        <taxon>Menispermoideae</taxon>
        <taxon>Cissampelideae</taxon>
        <taxon>Stephania</taxon>
    </lineage>
</organism>
<accession>A0AAP0P7C6</accession>